<evidence type="ECO:0000313" key="2">
    <source>
        <dbReference type="Proteomes" id="UP000006882"/>
    </source>
</evidence>
<accession>M5VIV3</accession>
<dbReference type="HOGENOM" id="CLU_2214542_0_0_1"/>
<gene>
    <name evidence="1" type="ORF">PRUPE_8G040900</name>
</gene>
<dbReference type="STRING" id="3760.M5VIV3"/>
<evidence type="ECO:0000313" key="1">
    <source>
        <dbReference type="EMBL" id="ONH90214.1"/>
    </source>
</evidence>
<reference evidence="1 2" key="1">
    <citation type="journal article" date="2013" name="Nat. Genet.">
        <title>The high-quality draft genome of peach (Prunus persica) identifies unique patterns of genetic diversity, domestication and genome evolution.</title>
        <authorList>
            <consortium name="International Peach Genome Initiative"/>
            <person name="Verde I."/>
            <person name="Abbott A.G."/>
            <person name="Scalabrin S."/>
            <person name="Jung S."/>
            <person name="Shu S."/>
            <person name="Marroni F."/>
            <person name="Zhebentyayeva T."/>
            <person name="Dettori M.T."/>
            <person name="Grimwood J."/>
            <person name="Cattonaro F."/>
            <person name="Zuccolo A."/>
            <person name="Rossini L."/>
            <person name="Jenkins J."/>
            <person name="Vendramin E."/>
            <person name="Meisel L.A."/>
            <person name="Decroocq V."/>
            <person name="Sosinski B."/>
            <person name="Prochnik S."/>
            <person name="Mitros T."/>
            <person name="Policriti A."/>
            <person name="Cipriani G."/>
            <person name="Dondini L."/>
            <person name="Ficklin S."/>
            <person name="Goodstein D.M."/>
            <person name="Xuan P."/>
            <person name="Del Fabbro C."/>
            <person name="Aramini V."/>
            <person name="Copetti D."/>
            <person name="Gonzalez S."/>
            <person name="Horner D.S."/>
            <person name="Falchi R."/>
            <person name="Lucas S."/>
            <person name="Mica E."/>
            <person name="Maldonado J."/>
            <person name="Lazzari B."/>
            <person name="Bielenberg D."/>
            <person name="Pirona R."/>
            <person name="Miculan M."/>
            <person name="Barakat A."/>
            <person name="Testolin R."/>
            <person name="Stella A."/>
            <person name="Tartarini S."/>
            <person name="Tonutti P."/>
            <person name="Arus P."/>
            <person name="Orellana A."/>
            <person name="Wells C."/>
            <person name="Main D."/>
            <person name="Vizzotto G."/>
            <person name="Silva H."/>
            <person name="Salamini F."/>
            <person name="Schmutz J."/>
            <person name="Morgante M."/>
            <person name="Rokhsar D.S."/>
        </authorList>
    </citation>
    <scope>NUCLEOTIDE SEQUENCE [LARGE SCALE GENOMIC DNA]</scope>
    <source>
        <strain evidence="2">cv. Nemared</strain>
    </source>
</reference>
<dbReference type="AlphaFoldDB" id="M5VIV3"/>
<dbReference type="EMBL" id="CM007658">
    <property type="protein sequence ID" value="ONH90214.1"/>
    <property type="molecule type" value="Genomic_DNA"/>
</dbReference>
<sequence length="107" mass="11960">MRGADAPPCALIDPPLPGYKSKTTGIWLDKAGTNVDFVLDPNVNRGGIPLRSACECRWGTRSVIWDTYLEVYLLLIVIVGFLLFLCKRTYSRLKQRQLAGPKRPVVV</sequence>
<name>M5VIV3_PRUPE</name>
<protein>
    <submittedName>
        <fullName evidence="1">Uncharacterized protein</fullName>
    </submittedName>
</protein>
<keyword evidence="2" id="KW-1185">Reference proteome</keyword>
<dbReference type="Proteomes" id="UP000006882">
    <property type="component" value="Chromosome G8"/>
</dbReference>
<proteinExistence type="predicted"/>
<dbReference type="Gramene" id="ONH90214">
    <property type="protein sequence ID" value="ONH90214"/>
    <property type="gene ID" value="PRUPE_8G040900"/>
</dbReference>
<organism evidence="1 2">
    <name type="scientific">Prunus persica</name>
    <name type="common">Peach</name>
    <name type="synonym">Amygdalus persica</name>
    <dbReference type="NCBI Taxonomy" id="3760"/>
    <lineage>
        <taxon>Eukaryota</taxon>
        <taxon>Viridiplantae</taxon>
        <taxon>Streptophyta</taxon>
        <taxon>Embryophyta</taxon>
        <taxon>Tracheophyta</taxon>
        <taxon>Spermatophyta</taxon>
        <taxon>Magnoliopsida</taxon>
        <taxon>eudicotyledons</taxon>
        <taxon>Gunneridae</taxon>
        <taxon>Pentapetalae</taxon>
        <taxon>rosids</taxon>
        <taxon>fabids</taxon>
        <taxon>Rosales</taxon>
        <taxon>Rosaceae</taxon>
        <taxon>Amygdaloideae</taxon>
        <taxon>Amygdaleae</taxon>
        <taxon>Prunus</taxon>
    </lineage>
</organism>